<dbReference type="Proteomes" id="UP001259832">
    <property type="component" value="Unassembled WGS sequence"/>
</dbReference>
<keyword evidence="2" id="KW-1185">Reference proteome</keyword>
<protein>
    <submittedName>
        <fullName evidence="1">Uncharacterized protein</fullName>
    </submittedName>
</protein>
<evidence type="ECO:0000313" key="2">
    <source>
        <dbReference type="Proteomes" id="UP001259832"/>
    </source>
</evidence>
<organism evidence="1 2">
    <name type="scientific">Phytophthora citrophthora</name>
    <dbReference type="NCBI Taxonomy" id="4793"/>
    <lineage>
        <taxon>Eukaryota</taxon>
        <taxon>Sar</taxon>
        <taxon>Stramenopiles</taxon>
        <taxon>Oomycota</taxon>
        <taxon>Peronosporomycetes</taxon>
        <taxon>Peronosporales</taxon>
        <taxon>Peronosporaceae</taxon>
        <taxon>Phytophthora</taxon>
    </lineage>
</organism>
<evidence type="ECO:0000313" key="1">
    <source>
        <dbReference type="EMBL" id="KAK1946173.1"/>
    </source>
</evidence>
<proteinExistence type="predicted"/>
<comment type="caution">
    <text evidence="1">The sequence shown here is derived from an EMBL/GenBank/DDBJ whole genome shotgun (WGS) entry which is preliminary data.</text>
</comment>
<sequence length="79" mass="8885">MTAAHGRLMERIDSQGGVALIDAAEARSECEEIKHEFVLNCRYGWHDLQSAQRGASIVEDRMAEEIQGLKAHYQDQVDV</sequence>
<dbReference type="AlphaFoldDB" id="A0AAD9GY33"/>
<accession>A0AAD9GY33</accession>
<reference evidence="1" key="1">
    <citation type="submission" date="2023-08" db="EMBL/GenBank/DDBJ databases">
        <title>Reference Genome Resource for the Citrus Pathogen Phytophthora citrophthora.</title>
        <authorList>
            <person name="Moller H."/>
            <person name="Coetzee B."/>
            <person name="Rose L.J."/>
            <person name="Van Niekerk J.M."/>
        </authorList>
    </citation>
    <scope>NUCLEOTIDE SEQUENCE</scope>
    <source>
        <strain evidence="1">STE-U-9442</strain>
    </source>
</reference>
<dbReference type="EMBL" id="JASMQC010000003">
    <property type="protein sequence ID" value="KAK1946173.1"/>
    <property type="molecule type" value="Genomic_DNA"/>
</dbReference>
<name>A0AAD9GY33_9STRA</name>
<gene>
    <name evidence="1" type="ORF">P3T76_001726</name>
</gene>